<dbReference type="GO" id="GO:0016020">
    <property type="term" value="C:membrane"/>
    <property type="evidence" value="ECO:0007669"/>
    <property type="project" value="TreeGrafter"/>
</dbReference>
<dbReference type="Gene3D" id="3.40.525.10">
    <property type="entry name" value="CRAL-TRIO lipid binding domain"/>
    <property type="match status" value="1"/>
</dbReference>
<evidence type="ECO:0000313" key="2">
    <source>
        <dbReference type="Proteomes" id="UP001652626"/>
    </source>
</evidence>
<dbReference type="OrthoDB" id="1434354at2759"/>
<keyword evidence="2" id="KW-1185">Reference proteome</keyword>
<dbReference type="Proteomes" id="UP001652626">
    <property type="component" value="Chromosome 14"/>
</dbReference>
<dbReference type="InterPro" id="IPR001251">
    <property type="entry name" value="CRAL-TRIO_dom"/>
</dbReference>
<accession>A0A8B8I7W5</accession>
<dbReference type="SUPFAM" id="SSF52087">
    <property type="entry name" value="CRAL/TRIO domain"/>
    <property type="match status" value="1"/>
</dbReference>
<dbReference type="AlphaFoldDB" id="A0A8B8I7W5"/>
<name>A0A8B8I7W5_VANTA</name>
<sequence length="281" mass="32656">MTTKPEDSTKYVEELKEWINRQPHLPKNLGNNLLLRFAHSCYYDLEKTKKTVDMFFTVRGACSDLVTNRDPQSAHMQKVMKIINLSQYGISGNRWLWVWQLNDPGLENYDYISDVKFFFLSTDSNFLVSDNLPEEDIVMMDVKDITLRLLTKINLSVARRLAKYQEEAMPIRLKQIHVVNAPPFIDKIYGALKPFIKKEITEMIHFHPPKSDTLYKYLSKDDLPSNYGGTRPSMAELKEEVIENIARNRDALLDETLWRLVDKKKAESSIDSGSFRTLAID</sequence>
<dbReference type="SMART" id="SM00516">
    <property type="entry name" value="SEC14"/>
    <property type="match status" value="1"/>
</dbReference>
<dbReference type="InterPro" id="IPR036865">
    <property type="entry name" value="CRAL-TRIO_dom_sf"/>
</dbReference>
<dbReference type="GeneID" id="113398573"/>
<evidence type="ECO:0000313" key="4">
    <source>
        <dbReference type="RefSeq" id="XP_064072944.1"/>
    </source>
</evidence>
<protein>
    <submittedName>
        <fullName evidence="3 4">Alpha-tocopherol transfer protein-like</fullName>
    </submittedName>
</protein>
<organism evidence="2 3">
    <name type="scientific">Vanessa tameamea</name>
    <name type="common">Kamehameha butterfly</name>
    <dbReference type="NCBI Taxonomy" id="334116"/>
    <lineage>
        <taxon>Eukaryota</taxon>
        <taxon>Metazoa</taxon>
        <taxon>Ecdysozoa</taxon>
        <taxon>Arthropoda</taxon>
        <taxon>Hexapoda</taxon>
        <taxon>Insecta</taxon>
        <taxon>Pterygota</taxon>
        <taxon>Neoptera</taxon>
        <taxon>Endopterygota</taxon>
        <taxon>Lepidoptera</taxon>
        <taxon>Glossata</taxon>
        <taxon>Ditrysia</taxon>
        <taxon>Papilionoidea</taxon>
        <taxon>Nymphalidae</taxon>
        <taxon>Nymphalinae</taxon>
        <taxon>Vanessa</taxon>
    </lineage>
</organism>
<proteinExistence type="predicted"/>
<dbReference type="OMA" id="FMMADAR"/>
<evidence type="ECO:0000259" key="1">
    <source>
        <dbReference type="PROSITE" id="PS50191"/>
    </source>
</evidence>
<dbReference type="PROSITE" id="PS50191">
    <property type="entry name" value="CRAL_TRIO"/>
    <property type="match status" value="1"/>
</dbReference>
<dbReference type="SUPFAM" id="SSF46938">
    <property type="entry name" value="CRAL/TRIO N-terminal domain"/>
    <property type="match status" value="1"/>
</dbReference>
<dbReference type="InterPro" id="IPR036273">
    <property type="entry name" value="CRAL/TRIO_N_dom_sf"/>
</dbReference>
<dbReference type="GO" id="GO:1902936">
    <property type="term" value="F:phosphatidylinositol bisphosphate binding"/>
    <property type="evidence" value="ECO:0007669"/>
    <property type="project" value="TreeGrafter"/>
</dbReference>
<dbReference type="Pfam" id="PF00650">
    <property type="entry name" value="CRAL_TRIO"/>
    <property type="match status" value="1"/>
</dbReference>
<feature type="domain" description="CRAL-TRIO" evidence="1">
    <location>
        <begin position="138"/>
        <end position="235"/>
    </location>
</feature>
<dbReference type="PANTHER" id="PTHR10174">
    <property type="entry name" value="ALPHA-TOCOPHEROL TRANSFER PROTEIN-RELATED"/>
    <property type="match status" value="1"/>
</dbReference>
<gene>
    <name evidence="3 4" type="primary">LOC113398573</name>
</gene>
<dbReference type="PRINTS" id="PR00180">
    <property type="entry name" value="CRETINALDHBP"/>
</dbReference>
<dbReference type="CDD" id="cd00170">
    <property type="entry name" value="SEC14"/>
    <property type="match status" value="1"/>
</dbReference>
<reference evidence="3 4" key="1">
    <citation type="submission" date="2025-05" db="UniProtKB">
        <authorList>
            <consortium name="RefSeq"/>
        </authorList>
    </citation>
    <scope>IDENTIFICATION</scope>
    <source>
        <tissue evidence="3 4">Whole body</tissue>
    </source>
</reference>
<dbReference type="RefSeq" id="XP_026493159.2">
    <property type="nucleotide sequence ID" value="XM_026637374.2"/>
</dbReference>
<dbReference type="PANTHER" id="PTHR10174:SF222">
    <property type="entry name" value="GH10083P-RELATED"/>
    <property type="match status" value="1"/>
</dbReference>
<dbReference type="RefSeq" id="XP_064072944.1">
    <property type="nucleotide sequence ID" value="XM_064216874.1"/>
</dbReference>
<evidence type="ECO:0000313" key="3">
    <source>
        <dbReference type="RefSeq" id="XP_026493159.2"/>
    </source>
</evidence>